<protein>
    <submittedName>
        <fullName evidence="2">Uncharacterized protein</fullName>
    </submittedName>
</protein>
<evidence type="ECO:0000313" key="3">
    <source>
        <dbReference type="Proteomes" id="UP001604267"/>
    </source>
</evidence>
<keyword evidence="1" id="KW-0732">Signal</keyword>
<feature type="chain" id="PRO_5045577230" evidence="1">
    <location>
        <begin position="33"/>
        <end position="112"/>
    </location>
</feature>
<feature type="signal peptide" evidence="1">
    <location>
        <begin position="1"/>
        <end position="32"/>
    </location>
</feature>
<evidence type="ECO:0000256" key="1">
    <source>
        <dbReference type="SAM" id="SignalP"/>
    </source>
</evidence>
<proteinExistence type="predicted"/>
<keyword evidence="3" id="KW-1185">Reference proteome</keyword>
<evidence type="ECO:0000313" key="2">
    <source>
        <dbReference type="EMBL" id="MFG3011207.1"/>
    </source>
</evidence>
<dbReference type="Proteomes" id="UP001604267">
    <property type="component" value="Unassembled WGS sequence"/>
</dbReference>
<name>A0ABW7B216_9ACTN</name>
<organism evidence="2 3">
    <name type="scientific">Streptomyces cinerochromogenes</name>
    <dbReference type="NCBI Taxonomy" id="66422"/>
    <lineage>
        <taxon>Bacteria</taxon>
        <taxon>Bacillati</taxon>
        <taxon>Actinomycetota</taxon>
        <taxon>Actinomycetes</taxon>
        <taxon>Kitasatosporales</taxon>
        <taxon>Streptomycetaceae</taxon>
        <taxon>Streptomyces</taxon>
    </lineage>
</organism>
<dbReference type="RefSeq" id="WP_388322887.1">
    <property type="nucleotide sequence ID" value="NZ_JBIBCC010000010.1"/>
</dbReference>
<sequence length="112" mass="10959">MSSAPRALAVTVLTAGLLAAPLTIGAAGAASAASGDCTTWVSNSGQTGNVKCTSPGTAMRQHQAIVTCVNGAGHTFTVTGQWAYAGHTSSATCSAGGTAGVLSISYDRRTKG</sequence>
<dbReference type="EMBL" id="JBICYV010000005">
    <property type="protein sequence ID" value="MFG3011207.1"/>
    <property type="molecule type" value="Genomic_DNA"/>
</dbReference>
<gene>
    <name evidence="2" type="ORF">ACGFZB_12220</name>
</gene>
<accession>A0ABW7B216</accession>
<comment type="caution">
    <text evidence="2">The sequence shown here is derived from an EMBL/GenBank/DDBJ whole genome shotgun (WGS) entry which is preliminary data.</text>
</comment>
<reference evidence="2 3" key="1">
    <citation type="submission" date="2024-10" db="EMBL/GenBank/DDBJ databases">
        <title>The Natural Products Discovery Center: Release of the First 8490 Sequenced Strains for Exploring Actinobacteria Biosynthetic Diversity.</title>
        <authorList>
            <person name="Kalkreuter E."/>
            <person name="Kautsar S.A."/>
            <person name="Yang D."/>
            <person name="Bader C.D."/>
            <person name="Teijaro C.N."/>
            <person name="Fluegel L."/>
            <person name="Davis C.M."/>
            <person name="Simpson J.R."/>
            <person name="Lauterbach L."/>
            <person name="Steele A.D."/>
            <person name="Gui C."/>
            <person name="Meng S."/>
            <person name="Li G."/>
            <person name="Viehrig K."/>
            <person name="Ye F."/>
            <person name="Su P."/>
            <person name="Kiefer A.F."/>
            <person name="Nichols A."/>
            <person name="Cepeda A.J."/>
            <person name="Yan W."/>
            <person name="Fan B."/>
            <person name="Jiang Y."/>
            <person name="Adhikari A."/>
            <person name="Zheng C.-J."/>
            <person name="Schuster L."/>
            <person name="Cowan T.M."/>
            <person name="Smanski M.J."/>
            <person name="Chevrette M.G."/>
            <person name="De Carvalho L.P.S."/>
            <person name="Shen B."/>
        </authorList>
    </citation>
    <scope>NUCLEOTIDE SEQUENCE [LARGE SCALE GENOMIC DNA]</scope>
    <source>
        <strain evidence="2 3">NPDC048320</strain>
    </source>
</reference>